<feature type="transmembrane region" description="Helical" evidence="1">
    <location>
        <begin position="330"/>
        <end position="347"/>
    </location>
</feature>
<gene>
    <name evidence="2" type="ORF">L21_2040</name>
</gene>
<feature type="transmembrane region" description="Helical" evidence="1">
    <location>
        <begin position="174"/>
        <end position="192"/>
    </location>
</feature>
<proteinExistence type="predicted"/>
<dbReference type="AlphaFoldDB" id="A0A1M4MMJ2"/>
<keyword evidence="1" id="KW-0472">Membrane</keyword>
<feature type="transmembrane region" description="Helical" evidence="1">
    <location>
        <begin position="41"/>
        <end position="64"/>
    </location>
</feature>
<feature type="transmembrane region" description="Helical" evidence="1">
    <location>
        <begin position="12"/>
        <end position="35"/>
    </location>
</feature>
<evidence type="ECO:0000313" key="3">
    <source>
        <dbReference type="Proteomes" id="UP000184671"/>
    </source>
</evidence>
<feature type="transmembrane region" description="Helical" evidence="1">
    <location>
        <begin position="425"/>
        <end position="443"/>
    </location>
</feature>
<protein>
    <submittedName>
        <fullName evidence="2">Putative membrane protein</fullName>
    </submittedName>
</protein>
<keyword evidence="1" id="KW-0812">Transmembrane</keyword>
<reference evidence="2 3" key="1">
    <citation type="submission" date="2016-08" db="EMBL/GenBank/DDBJ databases">
        <authorList>
            <person name="Seilhamer J.J."/>
        </authorList>
    </citation>
    <scope>NUCLEOTIDE SEQUENCE [LARGE SCALE GENOMIC DNA]</scope>
    <source>
        <strain evidence="2">L21-II-0</strain>
    </source>
</reference>
<dbReference type="STRING" id="118126.L21_2040"/>
<feature type="transmembrane region" description="Helical" evidence="1">
    <location>
        <begin position="523"/>
        <end position="540"/>
    </location>
</feature>
<evidence type="ECO:0000256" key="1">
    <source>
        <dbReference type="SAM" id="Phobius"/>
    </source>
</evidence>
<feature type="transmembrane region" description="Helical" evidence="1">
    <location>
        <begin position="302"/>
        <end position="323"/>
    </location>
</feature>
<feature type="transmembrane region" description="Helical" evidence="1">
    <location>
        <begin position="552"/>
        <end position="572"/>
    </location>
</feature>
<dbReference type="EMBL" id="FMID01000047">
    <property type="protein sequence ID" value="SCL76119.1"/>
    <property type="molecule type" value="Genomic_DNA"/>
</dbReference>
<dbReference type="RefSeq" id="WP_074370348.1">
    <property type="nucleotide sequence ID" value="NZ_FMID01000047.1"/>
</dbReference>
<keyword evidence="1" id="KW-1133">Transmembrane helix</keyword>
<feature type="transmembrane region" description="Helical" evidence="1">
    <location>
        <begin position="372"/>
        <end position="393"/>
    </location>
</feature>
<organism evidence="2 3">
    <name type="scientific">Methanoculleus chikugoensis</name>
    <dbReference type="NCBI Taxonomy" id="118126"/>
    <lineage>
        <taxon>Archaea</taxon>
        <taxon>Methanobacteriati</taxon>
        <taxon>Methanobacteriota</taxon>
        <taxon>Stenosarchaea group</taxon>
        <taxon>Methanomicrobia</taxon>
        <taxon>Methanomicrobiales</taxon>
        <taxon>Methanomicrobiaceae</taxon>
        <taxon>Methanoculleus</taxon>
    </lineage>
</organism>
<feature type="transmembrane region" description="Helical" evidence="1">
    <location>
        <begin position="110"/>
        <end position="129"/>
    </location>
</feature>
<feature type="transmembrane region" description="Helical" evidence="1">
    <location>
        <begin position="76"/>
        <end position="98"/>
    </location>
</feature>
<feature type="transmembrane region" description="Helical" evidence="1">
    <location>
        <begin position="150"/>
        <end position="168"/>
    </location>
</feature>
<dbReference type="Pfam" id="PF09971">
    <property type="entry name" value="DUF2206"/>
    <property type="match status" value="1"/>
</dbReference>
<dbReference type="Proteomes" id="UP000184671">
    <property type="component" value="Unassembled WGS sequence"/>
</dbReference>
<accession>A0A1M4MMJ2</accession>
<dbReference type="InterPro" id="IPR018701">
    <property type="entry name" value="DUF2206_membrane"/>
</dbReference>
<feature type="transmembrane region" description="Helical" evidence="1">
    <location>
        <begin position="199"/>
        <end position="224"/>
    </location>
</feature>
<name>A0A1M4MMJ2_9EURY</name>
<feature type="transmembrane region" description="Helical" evidence="1">
    <location>
        <begin position="275"/>
        <end position="296"/>
    </location>
</feature>
<evidence type="ECO:0000313" key="2">
    <source>
        <dbReference type="EMBL" id="SCL76119.1"/>
    </source>
</evidence>
<feature type="transmembrane region" description="Helical" evidence="1">
    <location>
        <begin position="593"/>
        <end position="612"/>
    </location>
</feature>
<sequence>MQIRNPITLNDWRIRSYFIAILVFQLGLLVIQLLGSANSHILVLQAILGFAFFSFIPGIIVLRIMRVHHLSTIETLLYAVGLSIAILMFTGLLMSVLYPLVGISRPLSPGSTLMTINVATSILLLLSLVRDKEPVEPGYIDTEMVLSRPALLLYLVPLLTIIGTYVVNQYHSNGVLMLVIAFIAVIPILVGFDRVIPEALYPLAVLSISVSLLLHTSLVSPYLWGYDIHYETFLANLVMDNAFWDSTSPGNVNAMLSVVLLAPIYSYVTGLDLTWVFKLVYPLTFALVPLGLYHVFRRQVEAKSAFLACFFFVSFIIFYAEMASLARQEIAELFLVLLIMLMVARNIPRTTNFTLFVVFGASLAVSHYGTSYIYLFALIAVWLYITLSSIAATRGDTMLNRSRTAAGERSSGGGSLSRRDDGRTVTFAHVLFFTGFTLGWYMLVAGGTSFDTIVSIIDHIGSTIVVDLLNPEATEGLDLLISTPQSPLHTVAKGLHLITLALIVVGFIAICSRRADTNISREYVTFSFIALLFGVAGVLVPNFSSTLNTSRLYQIVLIFLAPLCVIGGISILTAPGTYIAKLRSGWLTGRTPLVLLSVFFSLLFLFSTGWIYECANDQPSSIALSQDSIKKYGGDTPKNVFYGTFIPEHDVFGARWLGEYMRDGSIVYADRTRKDNVLTSYGNLARNPPFLPKTDFKPVWGAYTYLGTYNVVERSASGPEEYYDYWSIEEIYPAIRRNNKVYSNDQSEIYRNG</sequence>
<dbReference type="OrthoDB" id="292292at2157"/>
<feature type="transmembrane region" description="Helical" evidence="1">
    <location>
        <begin position="494"/>
        <end position="511"/>
    </location>
</feature>